<dbReference type="AlphaFoldDB" id="A0A4R0RIW9"/>
<protein>
    <recommendedName>
        <fullName evidence="3">F-box domain-containing protein</fullName>
    </recommendedName>
</protein>
<keyword evidence="2" id="KW-1185">Reference proteome</keyword>
<comment type="caution">
    <text evidence="1">The sequence shown here is derived from an EMBL/GenBank/DDBJ whole genome shotgun (WGS) entry which is preliminary data.</text>
</comment>
<sequence>MHKIFYLHELVDLIVEHLALVKPRSDSNWHRDPDTHAYDPLLLAARRDVKALGQTSIIGLLLAVDAVEEIPRNYGSRGSIKQWRMTRHLSEIDIPLLLRYSSRIRELFLPSLPKLEVIETTEGMLSFQNVVVLFPRLRLISSHSFNNAELNFVMSTVSDGSLTHMVTRTAAPVPPTFMAMVAKRRHRLQALYLSFSDLDDHIVNIGRTVKILLEEAPVLTELHIWNDISQHVNVFSAAAYLPQLTNLSLSDRSLSFDGPNANFHKLTKLHFCMANMASFMSAMANVTFPNLQSFHVVLYTCDSNSHRPRDLLFSIVRVCHEAPLSSLVLRSTSDRDPSSPPMETLGPNSLDILMHFPLQELRIWMLWSWDLTDDTMERIAHEWPDMQDLRLDPAGTWPRPSNVTAYGLEVLTSSCGNLSVLGLQLNIAPTYCKWSKESDPHAHVEDSTWSEALTVLFVGHSNIDSPADVTQFLSHVFPNLKTCTPEQPVEVGDQVMYKRWSDVYEFFSSRNMARYEARQRDDNRDAK</sequence>
<dbReference type="SUPFAM" id="SSF52047">
    <property type="entry name" value="RNI-like"/>
    <property type="match status" value="1"/>
</dbReference>
<dbReference type="Gene3D" id="3.80.10.10">
    <property type="entry name" value="Ribonuclease Inhibitor"/>
    <property type="match status" value="1"/>
</dbReference>
<name>A0A4R0RIW9_9APHY</name>
<dbReference type="InterPro" id="IPR032675">
    <property type="entry name" value="LRR_dom_sf"/>
</dbReference>
<gene>
    <name evidence="1" type="ORF">EIP91_010969</name>
</gene>
<evidence type="ECO:0008006" key="3">
    <source>
        <dbReference type="Google" id="ProtNLM"/>
    </source>
</evidence>
<proteinExistence type="predicted"/>
<dbReference type="Proteomes" id="UP000292702">
    <property type="component" value="Unassembled WGS sequence"/>
</dbReference>
<reference evidence="1 2" key="1">
    <citation type="submission" date="2018-11" db="EMBL/GenBank/DDBJ databases">
        <title>Genome assembly of Steccherinum ochraceum LE-BIN_3174, the white-rot fungus of the Steccherinaceae family (The Residual Polyporoid clade, Polyporales, Basidiomycota).</title>
        <authorList>
            <person name="Fedorova T.V."/>
            <person name="Glazunova O.A."/>
            <person name="Landesman E.O."/>
            <person name="Moiseenko K.V."/>
            <person name="Psurtseva N.V."/>
            <person name="Savinova O.S."/>
            <person name="Shakhova N.V."/>
            <person name="Tyazhelova T.V."/>
            <person name="Vasina D.V."/>
        </authorList>
    </citation>
    <scope>NUCLEOTIDE SEQUENCE [LARGE SCALE GENOMIC DNA]</scope>
    <source>
        <strain evidence="1 2">LE-BIN_3174</strain>
    </source>
</reference>
<dbReference type="EMBL" id="RWJN01000069">
    <property type="protein sequence ID" value="TCD68331.1"/>
    <property type="molecule type" value="Genomic_DNA"/>
</dbReference>
<accession>A0A4R0RIW9</accession>
<organism evidence="1 2">
    <name type="scientific">Steccherinum ochraceum</name>
    <dbReference type="NCBI Taxonomy" id="92696"/>
    <lineage>
        <taxon>Eukaryota</taxon>
        <taxon>Fungi</taxon>
        <taxon>Dikarya</taxon>
        <taxon>Basidiomycota</taxon>
        <taxon>Agaricomycotina</taxon>
        <taxon>Agaricomycetes</taxon>
        <taxon>Polyporales</taxon>
        <taxon>Steccherinaceae</taxon>
        <taxon>Steccherinum</taxon>
    </lineage>
</organism>
<evidence type="ECO:0000313" key="1">
    <source>
        <dbReference type="EMBL" id="TCD68331.1"/>
    </source>
</evidence>
<evidence type="ECO:0000313" key="2">
    <source>
        <dbReference type="Proteomes" id="UP000292702"/>
    </source>
</evidence>